<sequence>MTVDVRSIDREQLQPFTVKEGAAQGRYTLDTAELNKLSSRYASVVSDVALPEVQGVPQMAQREGRTAETSRRREVGRGIQLSFESAAQVRSGLNLLFHSLFDDCDYYYPDVNNIPFLKFFSAFLRNTDLQ</sequence>
<dbReference type="EMBL" id="LXWW01000577">
    <property type="protein sequence ID" value="OAO11868.1"/>
    <property type="molecule type" value="Genomic_DNA"/>
</dbReference>
<name>A0A196S3Z2_BLAHN</name>
<evidence type="ECO:0000313" key="1">
    <source>
        <dbReference type="EMBL" id="OAO11868.1"/>
    </source>
</evidence>
<proteinExistence type="predicted"/>
<protein>
    <submittedName>
        <fullName evidence="1">Uncharacterized protein</fullName>
    </submittedName>
</protein>
<dbReference type="AlphaFoldDB" id="A0A196S3Z2"/>
<reference evidence="1 2" key="1">
    <citation type="submission" date="2016-05" db="EMBL/GenBank/DDBJ databases">
        <title>Nuclear genome of Blastocystis sp. subtype 1 NandII.</title>
        <authorList>
            <person name="Gentekaki E."/>
            <person name="Curtis B."/>
            <person name="Stairs C."/>
            <person name="Eme L."/>
            <person name="Herman E."/>
            <person name="Klimes V."/>
            <person name="Arias M.C."/>
            <person name="Elias M."/>
            <person name="Hilliou F."/>
            <person name="Klute M."/>
            <person name="Malik S.-B."/>
            <person name="Pightling A."/>
            <person name="Rachubinski R."/>
            <person name="Salas D."/>
            <person name="Schlacht A."/>
            <person name="Suga H."/>
            <person name="Archibald J."/>
            <person name="Ball S.G."/>
            <person name="Clark G."/>
            <person name="Dacks J."/>
            <person name="Van Der Giezen M."/>
            <person name="Tsaousis A."/>
            <person name="Roger A."/>
        </authorList>
    </citation>
    <scope>NUCLEOTIDE SEQUENCE [LARGE SCALE GENOMIC DNA]</scope>
    <source>
        <strain evidence="2">ATCC 50177 / NandII</strain>
    </source>
</reference>
<accession>A0A196S3Z2</accession>
<keyword evidence="2" id="KW-1185">Reference proteome</keyword>
<comment type="caution">
    <text evidence="1">The sequence shown here is derived from an EMBL/GenBank/DDBJ whole genome shotgun (WGS) entry which is preliminary data.</text>
</comment>
<dbReference type="Proteomes" id="UP000078348">
    <property type="component" value="Unassembled WGS sequence"/>
</dbReference>
<organism evidence="1 2">
    <name type="scientific">Blastocystis sp. subtype 1 (strain ATCC 50177 / NandII)</name>
    <dbReference type="NCBI Taxonomy" id="478820"/>
    <lineage>
        <taxon>Eukaryota</taxon>
        <taxon>Sar</taxon>
        <taxon>Stramenopiles</taxon>
        <taxon>Bigyra</taxon>
        <taxon>Opalozoa</taxon>
        <taxon>Opalinata</taxon>
        <taxon>Blastocystidae</taxon>
        <taxon>Blastocystis</taxon>
    </lineage>
</organism>
<gene>
    <name evidence="1" type="ORF">AV274_6481</name>
</gene>
<evidence type="ECO:0000313" key="2">
    <source>
        <dbReference type="Proteomes" id="UP000078348"/>
    </source>
</evidence>